<evidence type="ECO:0000313" key="3">
    <source>
        <dbReference type="Proteomes" id="UP000293568"/>
    </source>
</evidence>
<dbReference type="KEGG" id="pprt:ET464_04145"/>
<gene>
    <name evidence="2" type="ORF">ET464_04145</name>
</gene>
<sequence length="317" mass="35938">MANETVESWNNELERLRDLLATHNQLERKSQQIRQRLFDENRKVAELSEALQQEEEDVHKLLGLSWSNLVHTLLRNKEERLATEQEEAAAAALKLQNAKKTVADLEKQQADILSAMAESVGAEAAYHALLQQKEQFIRGGTSEESNKLGELDEQLRLLRSEEKELREANNVCTRLVGALSQAGDKLESAKNWGTYDMLGGGFLSTAMKHSRIDEAQDSVYEAQYLLKELRSELSDLKRTTDIEVNLSDRAQFADYFFDGFIVDWIIQDKIKSSIGEVDDQLSQAVALNQALTRQVEACVSQQQTVIQQRKAIIEQFA</sequence>
<dbReference type="Proteomes" id="UP000293568">
    <property type="component" value="Chromosome"/>
</dbReference>
<keyword evidence="3" id="KW-1185">Reference proteome</keyword>
<dbReference type="EMBL" id="CP035492">
    <property type="protein sequence ID" value="QAY65694.1"/>
    <property type="molecule type" value="Genomic_DNA"/>
</dbReference>
<reference evidence="2 3" key="1">
    <citation type="submission" date="2019-01" db="EMBL/GenBank/DDBJ databases">
        <title>Genome sequencing of strain FW100M-2.</title>
        <authorList>
            <person name="Heo J."/>
            <person name="Kim S.-J."/>
            <person name="Kim J.-S."/>
            <person name="Hong S.-B."/>
            <person name="Kwon S.-W."/>
        </authorList>
    </citation>
    <scope>NUCLEOTIDE SEQUENCE [LARGE SCALE GENOMIC DNA]</scope>
    <source>
        <strain evidence="2 3">FW100M-2</strain>
    </source>
</reference>
<evidence type="ECO:0000313" key="2">
    <source>
        <dbReference type="EMBL" id="QAY65694.1"/>
    </source>
</evidence>
<protein>
    <submittedName>
        <fullName evidence="2">Uncharacterized protein</fullName>
    </submittedName>
</protein>
<name>A0A4P6ES31_9BACL</name>
<dbReference type="OrthoDB" id="3540923at2"/>
<keyword evidence="1" id="KW-0175">Coiled coil</keyword>
<feature type="coiled-coil region" evidence="1">
    <location>
        <begin position="6"/>
        <end position="115"/>
    </location>
</feature>
<accession>A0A4P6ES31</accession>
<dbReference type="RefSeq" id="WP_129438500.1">
    <property type="nucleotide sequence ID" value="NZ_CP035492.1"/>
</dbReference>
<dbReference type="AlphaFoldDB" id="A0A4P6ES31"/>
<proteinExistence type="predicted"/>
<evidence type="ECO:0000256" key="1">
    <source>
        <dbReference type="SAM" id="Coils"/>
    </source>
</evidence>
<organism evidence="2 3">
    <name type="scientific">Paenibacillus protaetiae</name>
    <dbReference type="NCBI Taxonomy" id="2509456"/>
    <lineage>
        <taxon>Bacteria</taxon>
        <taxon>Bacillati</taxon>
        <taxon>Bacillota</taxon>
        <taxon>Bacilli</taxon>
        <taxon>Bacillales</taxon>
        <taxon>Paenibacillaceae</taxon>
        <taxon>Paenibacillus</taxon>
    </lineage>
</organism>